<dbReference type="Gene3D" id="3.40.50.150">
    <property type="entry name" value="Vaccinia Virus protein VP39"/>
    <property type="match status" value="1"/>
</dbReference>
<accession>A0A100XEP3</accession>
<comment type="similarity">
    <text evidence="2 6">Belongs to the UPF0677 family.</text>
</comment>
<evidence type="ECO:0000256" key="2">
    <source>
        <dbReference type="ARBA" id="ARBA00008138"/>
    </source>
</evidence>
<keyword evidence="3 6" id="KW-0489">Methyltransferase</keyword>
<organism evidence="7 8">
    <name type="scientific">Mycolicibacterium thermoresistibile</name>
    <name type="common">Mycobacterium thermoresistibile</name>
    <dbReference type="NCBI Taxonomy" id="1797"/>
    <lineage>
        <taxon>Bacteria</taxon>
        <taxon>Bacillati</taxon>
        <taxon>Actinomycetota</taxon>
        <taxon>Actinomycetes</taxon>
        <taxon>Mycobacteriales</taxon>
        <taxon>Mycobacteriaceae</taxon>
        <taxon>Mycolicibacterium</taxon>
    </lineage>
</organism>
<name>A0A100XEP3_MYCTH</name>
<dbReference type="PANTHER" id="PTHR43619:SF2">
    <property type="entry name" value="S-ADENOSYL-L-METHIONINE-DEPENDENT METHYLTRANSFERASES SUPERFAMILY PROTEIN"/>
    <property type="match status" value="1"/>
</dbReference>
<dbReference type="EC" id="2.1.1.-" evidence="6"/>
<dbReference type="SUPFAM" id="SSF53335">
    <property type="entry name" value="S-adenosyl-L-methionine-dependent methyltransferases"/>
    <property type="match status" value="1"/>
</dbReference>
<comment type="caution">
    <text evidence="7">The sequence shown here is derived from an EMBL/GenBank/DDBJ whole genome shotgun (WGS) entry which is preliminary data.</text>
</comment>
<evidence type="ECO:0000256" key="1">
    <source>
        <dbReference type="ARBA" id="ARBA00003907"/>
    </source>
</evidence>
<sequence length="270" mass="29044">MRPPGHHPGLAERIGAPAVLAAAARASESARPDALISDPLAAALVSAPELARLADATAELNGQVPALAAAHRQLTDYLAARTHRFDAFCADAAAAGIRQIVILASRLDTRAFRLSWPDDTIVFEIDRPNTLLYKAAALAGQAARPRARWRPVGVEPVATWPRALWNARFNHNEPTAWLVEGLVPMPAAEQDALITEIDMLSAAGSLLILDDSVGPHSGYNDPADWLTSRGWGVETIWARDYLAELNRPVVNTGDELFELSATFVTAEKIA</sequence>
<dbReference type="InterPro" id="IPR011610">
    <property type="entry name" value="SAM_mthyl_Trfase_ML2640-like"/>
</dbReference>
<comment type="function">
    <text evidence="1 6">Exhibits S-adenosyl-L-methionine-dependent methyltransferase activity.</text>
</comment>
<dbReference type="InterPro" id="IPR007213">
    <property type="entry name" value="Ppm1/Ppm2/Tcmp"/>
</dbReference>
<dbReference type="GO" id="GO:0032259">
    <property type="term" value="P:methylation"/>
    <property type="evidence" value="ECO:0007669"/>
    <property type="project" value="UniProtKB-KW"/>
</dbReference>
<gene>
    <name evidence="7" type="ORF">RMCT_2089</name>
</gene>
<evidence type="ECO:0000313" key="8">
    <source>
        <dbReference type="Proteomes" id="UP000069654"/>
    </source>
</evidence>
<dbReference type="PANTHER" id="PTHR43619">
    <property type="entry name" value="S-ADENOSYL-L-METHIONINE-DEPENDENT METHYLTRANSFERASE YKTD-RELATED"/>
    <property type="match status" value="1"/>
</dbReference>
<evidence type="ECO:0000256" key="3">
    <source>
        <dbReference type="ARBA" id="ARBA00022603"/>
    </source>
</evidence>
<dbReference type="OMA" id="GVETIWA"/>
<proteinExistence type="inferred from homology"/>
<dbReference type="Proteomes" id="UP000069654">
    <property type="component" value="Unassembled WGS sequence"/>
</dbReference>
<dbReference type="RefSeq" id="WP_003924577.1">
    <property type="nucleotide sequence ID" value="NZ_BCTB01000012.1"/>
</dbReference>
<dbReference type="AlphaFoldDB" id="A0A100XEP3"/>
<dbReference type="NCBIfam" id="TIGR00027">
    <property type="entry name" value="mthyl_TIGR00027"/>
    <property type="match status" value="1"/>
</dbReference>
<evidence type="ECO:0000256" key="5">
    <source>
        <dbReference type="ARBA" id="ARBA00022691"/>
    </source>
</evidence>
<keyword evidence="4 7" id="KW-0808">Transferase</keyword>
<keyword evidence="5 6" id="KW-0949">S-adenosyl-L-methionine</keyword>
<dbReference type="Pfam" id="PF04072">
    <property type="entry name" value="LCM"/>
    <property type="match status" value="1"/>
</dbReference>
<dbReference type="GO" id="GO:0008168">
    <property type="term" value="F:methyltransferase activity"/>
    <property type="evidence" value="ECO:0007669"/>
    <property type="project" value="UniProtKB-UniRule"/>
</dbReference>
<protein>
    <recommendedName>
        <fullName evidence="6">S-adenosyl-L-methionine-dependent methyltransferase</fullName>
        <ecNumber evidence="6">2.1.1.-</ecNumber>
    </recommendedName>
</protein>
<evidence type="ECO:0000313" key="7">
    <source>
        <dbReference type="EMBL" id="GAT15119.1"/>
    </source>
</evidence>
<reference evidence="8" key="2">
    <citation type="submission" date="2016-02" db="EMBL/GenBank/DDBJ databases">
        <title>Draft genome sequence of five rapidly growing Mycobacterium species.</title>
        <authorList>
            <person name="Katahira K."/>
            <person name="Gotou Y."/>
            <person name="Iida K."/>
            <person name="Ogura Y."/>
            <person name="Hayashi T."/>
        </authorList>
    </citation>
    <scope>NUCLEOTIDE SEQUENCE [LARGE SCALE GENOMIC DNA]</scope>
    <source>
        <strain evidence="8">JCM6362</strain>
    </source>
</reference>
<dbReference type="STRING" id="1797.RMCT_2089"/>
<evidence type="ECO:0000256" key="6">
    <source>
        <dbReference type="RuleBase" id="RU362030"/>
    </source>
</evidence>
<dbReference type="EMBL" id="BCTB01000012">
    <property type="protein sequence ID" value="GAT15119.1"/>
    <property type="molecule type" value="Genomic_DNA"/>
</dbReference>
<dbReference type="OrthoDB" id="9806164at2"/>
<reference evidence="7 8" key="1">
    <citation type="journal article" date="2016" name="Genome Announc.">
        <title>Draft Genome Sequences of Five Rapidly Growing Mycobacterium Species, M. thermoresistibile, M. fortuitum subsp. acetamidolyticum, M. canariasense, M. brisbanense, and M. novocastrense.</title>
        <authorList>
            <person name="Katahira K."/>
            <person name="Ogura Y."/>
            <person name="Gotoh Y."/>
            <person name="Hayashi T."/>
        </authorList>
    </citation>
    <scope>NUCLEOTIDE SEQUENCE [LARGE SCALE GENOMIC DNA]</scope>
    <source>
        <strain evidence="7 8">JCM6362</strain>
    </source>
</reference>
<evidence type="ECO:0000256" key="4">
    <source>
        <dbReference type="ARBA" id="ARBA00022679"/>
    </source>
</evidence>
<dbReference type="InterPro" id="IPR029063">
    <property type="entry name" value="SAM-dependent_MTases_sf"/>
</dbReference>